<dbReference type="EMBL" id="QGKX02001521">
    <property type="protein sequence ID" value="KAF3514936.1"/>
    <property type="molecule type" value="Genomic_DNA"/>
</dbReference>
<accession>A0A8S9PFK9</accession>
<sequence length="514" mass="57442">MTTGGTNPDTSGEEPALTPPPPSPLLSSKFMSSVIARLAHQEEVQKTTNDQLAAIVAALNASTDSSQPLHPDPPSESPRATVTAAVTQVDSAAAEEDQPAIRQRIEVIRAQLEPLSDEESDLEEALDPLDLRTLLTRKITSTNNETLGPSDLRVGANAKRAKHALSQGPSPASTGDNPIVDLRDQLNAPINDLRTKLDLSLHPLSDSIQLPVIDFSDQCLTPGTSKWDKVKTDVRKALEDYGCFEAFFDKVSVELDKSVFEAMEELFDLPTQTKERNVSSKPYHGYLSQNIYESFGIDDANLAEKVNEFTQQLWPDHGNKRISETMHGISGKLAELDVMVRRMIMESFGIEKYIDEHLDSTNYLFRMMKYTPPPPHEEKKLGLPSHTDKNIMTILHQYQVEGLEIQNKDKKWFKVKPSHQYSFIVMVGDSMCAFLNGRLASTYHRVLVTAKKTRYSTALFSTPKTGVILDSPEELIDEEHPRVFKPFEFNDYRDFYNTEAGFAAQSTLHAFCAL</sequence>
<comment type="function">
    <text evidence="6">Probable 2-oxoglutarate-dependent dioxygenase that may be involved in glucosinolates biosynthesis. May play a role in the production of aliphatic glucosinolates.</text>
</comment>
<dbReference type="Pfam" id="PF03171">
    <property type="entry name" value="2OG-FeII_Oxy"/>
    <property type="match status" value="1"/>
</dbReference>
<protein>
    <recommendedName>
        <fullName evidence="8">Fe2OG dioxygenase domain-containing protein</fullName>
    </recommendedName>
</protein>
<feature type="compositionally biased region" description="Polar residues" evidence="7">
    <location>
        <begin position="1"/>
        <end position="10"/>
    </location>
</feature>
<comment type="similarity">
    <text evidence="1">Belongs to the iron/ascorbate-dependent oxidoreductase family.</text>
</comment>
<keyword evidence="2" id="KW-0479">Metal-binding</keyword>
<keyword evidence="5" id="KW-0408">Iron</keyword>
<evidence type="ECO:0000256" key="7">
    <source>
        <dbReference type="SAM" id="MobiDB-lite"/>
    </source>
</evidence>
<comment type="caution">
    <text evidence="9">The sequence shown here is derived from an EMBL/GenBank/DDBJ whole genome shotgun (WGS) entry which is preliminary data.</text>
</comment>
<dbReference type="InterPro" id="IPR005123">
    <property type="entry name" value="Oxoglu/Fe-dep_dioxygenase_dom"/>
</dbReference>
<feature type="region of interest" description="Disordered" evidence="7">
    <location>
        <begin position="62"/>
        <end position="83"/>
    </location>
</feature>
<dbReference type="AlphaFoldDB" id="A0A8S9PFK9"/>
<organism evidence="9 10">
    <name type="scientific">Brassica cretica</name>
    <name type="common">Mustard</name>
    <dbReference type="NCBI Taxonomy" id="69181"/>
    <lineage>
        <taxon>Eukaryota</taxon>
        <taxon>Viridiplantae</taxon>
        <taxon>Streptophyta</taxon>
        <taxon>Embryophyta</taxon>
        <taxon>Tracheophyta</taxon>
        <taxon>Spermatophyta</taxon>
        <taxon>Magnoliopsida</taxon>
        <taxon>eudicotyledons</taxon>
        <taxon>Gunneridae</taxon>
        <taxon>Pentapetalae</taxon>
        <taxon>rosids</taxon>
        <taxon>malvids</taxon>
        <taxon>Brassicales</taxon>
        <taxon>Brassicaceae</taxon>
        <taxon>Brassiceae</taxon>
        <taxon>Brassica</taxon>
    </lineage>
</organism>
<dbReference type="GO" id="GO:0046872">
    <property type="term" value="F:metal ion binding"/>
    <property type="evidence" value="ECO:0007669"/>
    <property type="project" value="UniProtKB-KW"/>
</dbReference>
<feature type="domain" description="Fe2OG dioxygenase" evidence="8">
    <location>
        <begin position="360"/>
        <end position="463"/>
    </location>
</feature>
<evidence type="ECO:0000313" key="9">
    <source>
        <dbReference type="EMBL" id="KAF3514936.1"/>
    </source>
</evidence>
<dbReference type="PANTHER" id="PTHR47990">
    <property type="entry name" value="2-OXOGLUTARATE (2OG) AND FE(II)-DEPENDENT OXYGENASE SUPERFAMILY PROTEIN-RELATED"/>
    <property type="match status" value="1"/>
</dbReference>
<keyword evidence="4" id="KW-0560">Oxidoreductase</keyword>
<dbReference type="Pfam" id="PF14226">
    <property type="entry name" value="DIOX_N"/>
    <property type="match status" value="1"/>
</dbReference>
<feature type="compositionally biased region" description="Polar residues" evidence="7">
    <location>
        <begin position="167"/>
        <end position="176"/>
    </location>
</feature>
<dbReference type="SUPFAM" id="SSF51197">
    <property type="entry name" value="Clavaminate synthase-like"/>
    <property type="match status" value="1"/>
</dbReference>
<gene>
    <name evidence="9" type="ORF">F2Q69_00002770</name>
</gene>
<dbReference type="InterPro" id="IPR026992">
    <property type="entry name" value="DIOX_N"/>
</dbReference>
<reference evidence="9" key="1">
    <citation type="submission" date="2019-12" db="EMBL/GenBank/DDBJ databases">
        <title>Genome sequencing and annotation of Brassica cretica.</title>
        <authorList>
            <person name="Studholme D.J."/>
            <person name="Sarris P."/>
        </authorList>
    </citation>
    <scope>NUCLEOTIDE SEQUENCE</scope>
    <source>
        <strain evidence="9">PFS-109/04</strain>
        <tissue evidence="9">Leaf</tissue>
    </source>
</reference>
<evidence type="ECO:0000256" key="2">
    <source>
        <dbReference type="ARBA" id="ARBA00022723"/>
    </source>
</evidence>
<evidence type="ECO:0000256" key="5">
    <source>
        <dbReference type="ARBA" id="ARBA00023004"/>
    </source>
</evidence>
<dbReference type="InterPro" id="IPR050231">
    <property type="entry name" value="Iron_ascorbate_oxido_reductase"/>
</dbReference>
<dbReference type="Gene3D" id="2.60.120.330">
    <property type="entry name" value="B-lactam Antibiotic, Isopenicillin N Synthase, Chain"/>
    <property type="match status" value="1"/>
</dbReference>
<proteinExistence type="inferred from homology"/>
<feature type="region of interest" description="Disordered" evidence="7">
    <location>
        <begin position="1"/>
        <end position="28"/>
    </location>
</feature>
<evidence type="ECO:0000256" key="4">
    <source>
        <dbReference type="ARBA" id="ARBA00023002"/>
    </source>
</evidence>
<dbReference type="FunFam" id="2.60.120.330:FF:000022">
    <property type="entry name" value="Probable 2-oxoglutarate-dependent dioxygenase AOP1.2"/>
    <property type="match status" value="1"/>
</dbReference>
<dbReference type="GO" id="GO:0051213">
    <property type="term" value="F:dioxygenase activity"/>
    <property type="evidence" value="ECO:0007669"/>
    <property type="project" value="UniProtKB-KW"/>
</dbReference>
<dbReference type="PROSITE" id="PS51471">
    <property type="entry name" value="FE2OG_OXY"/>
    <property type="match status" value="1"/>
</dbReference>
<name>A0A8S9PFK9_BRACR</name>
<evidence type="ECO:0000256" key="6">
    <source>
        <dbReference type="ARBA" id="ARBA00057022"/>
    </source>
</evidence>
<dbReference type="InterPro" id="IPR027443">
    <property type="entry name" value="IPNS-like_sf"/>
</dbReference>
<evidence type="ECO:0000259" key="8">
    <source>
        <dbReference type="PROSITE" id="PS51471"/>
    </source>
</evidence>
<evidence type="ECO:0000313" key="10">
    <source>
        <dbReference type="Proteomes" id="UP000712600"/>
    </source>
</evidence>
<keyword evidence="3" id="KW-0223">Dioxygenase</keyword>
<feature type="region of interest" description="Disordered" evidence="7">
    <location>
        <begin position="158"/>
        <end position="177"/>
    </location>
</feature>
<dbReference type="Proteomes" id="UP000712600">
    <property type="component" value="Unassembled WGS sequence"/>
</dbReference>
<dbReference type="InterPro" id="IPR044861">
    <property type="entry name" value="IPNS-like_FE2OG_OXY"/>
</dbReference>
<evidence type="ECO:0000256" key="3">
    <source>
        <dbReference type="ARBA" id="ARBA00022964"/>
    </source>
</evidence>
<evidence type="ECO:0000256" key="1">
    <source>
        <dbReference type="ARBA" id="ARBA00008056"/>
    </source>
</evidence>